<keyword evidence="2 4" id="KW-0853">WD repeat</keyword>
<feature type="repeat" description="WD" evidence="4">
    <location>
        <begin position="743"/>
        <end position="784"/>
    </location>
</feature>
<evidence type="ECO:0000256" key="1">
    <source>
        <dbReference type="ARBA" id="ARBA00009890"/>
    </source>
</evidence>
<dbReference type="GO" id="GO:0031931">
    <property type="term" value="C:TORC1 complex"/>
    <property type="evidence" value="ECO:0007669"/>
    <property type="project" value="InterPro"/>
</dbReference>
<dbReference type="GO" id="GO:0031932">
    <property type="term" value="C:TORC2 complex"/>
    <property type="evidence" value="ECO:0007669"/>
    <property type="project" value="InterPro"/>
</dbReference>
<evidence type="ECO:0000256" key="4">
    <source>
        <dbReference type="PROSITE-ProRule" id="PRU00221"/>
    </source>
</evidence>
<organism evidence="6 7">
    <name type="scientific">Ophiocordyceps sinensis</name>
    <dbReference type="NCBI Taxonomy" id="72228"/>
    <lineage>
        <taxon>Eukaryota</taxon>
        <taxon>Fungi</taxon>
        <taxon>Dikarya</taxon>
        <taxon>Ascomycota</taxon>
        <taxon>Pezizomycotina</taxon>
        <taxon>Sordariomycetes</taxon>
        <taxon>Hypocreomycetidae</taxon>
        <taxon>Hypocreales</taxon>
        <taxon>Ophiocordycipitaceae</taxon>
        <taxon>Ophiocordyceps</taxon>
    </lineage>
</organism>
<feature type="region of interest" description="Disordered" evidence="5">
    <location>
        <begin position="1"/>
        <end position="33"/>
    </location>
</feature>
<comment type="caution">
    <text evidence="6">The sequence shown here is derived from an EMBL/GenBank/DDBJ whole genome shotgun (WGS) entry which is preliminary data.</text>
</comment>
<dbReference type="InterPro" id="IPR036322">
    <property type="entry name" value="WD40_repeat_dom_sf"/>
</dbReference>
<dbReference type="PROSITE" id="PS50082">
    <property type="entry name" value="WD_REPEATS_2"/>
    <property type="match status" value="1"/>
</dbReference>
<dbReference type="PANTHER" id="PTHR19842">
    <property type="entry name" value="G BETA-LIKE PROTEIN GBL"/>
    <property type="match status" value="1"/>
</dbReference>
<evidence type="ECO:0000256" key="3">
    <source>
        <dbReference type="ARBA" id="ARBA00022737"/>
    </source>
</evidence>
<protein>
    <recommendedName>
        <fullName evidence="8">Rik1-associated factor 1</fullName>
    </recommendedName>
</protein>
<dbReference type="PROSITE" id="PS00678">
    <property type="entry name" value="WD_REPEATS_1"/>
    <property type="match status" value="1"/>
</dbReference>
<keyword evidence="7" id="KW-1185">Reference proteome</keyword>
<dbReference type="GO" id="GO:0032956">
    <property type="term" value="P:regulation of actin cytoskeleton organization"/>
    <property type="evidence" value="ECO:0007669"/>
    <property type="project" value="TreeGrafter"/>
</dbReference>
<dbReference type="Proteomes" id="UP000557566">
    <property type="component" value="Unassembled WGS sequence"/>
</dbReference>
<dbReference type="EMBL" id="JAAVMX010000001">
    <property type="protein sequence ID" value="KAF4512828.1"/>
    <property type="molecule type" value="Genomic_DNA"/>
</dbReference>
<dbReference type="Gene3D" id="2.130.10.10">
    <property type="entry name" value="YVTN repeat-like/Quinoprotein amine dehydrogenase"/>
    <property type="match status" value="1"/>
</dbReference>
<dbReference type="OrthoDB" id="10248252at2759"/>
<dbReference type="PANTHER" id="PTHR19842:SF2">
    <property type="entry name" value="WD REPEAT PROTEIN (AFU_ORTHOLOGUE AFUA_5G04300)"/>
    <property type="match status" value="1"/>
</dbReference>
<dbReference type="InterPro" id="IPR037588">
    <property type="entry name" value="MLST8"/>
</dbReference>
<name>A0A8H4PYP1_9HYPO</name>
<feature type="region of interest" description="Disordered" evidence="5">
    <location>
        <begin position="843"/>
        <end position="864"/>
    </location>
</feature>
<dbReference type="InterPro" id="IPR019775">
    <property type="entry name" value="WD40_repeat_CS"/>
</dbReference>
<dbReference type="GO" id="GO:0031929">
    <property type="term" value="P:TOR signaling"/>
    <property type="evidence" value="ECO:0007669"/>
    <property type="project" value="InterPro"/>
</dbReference>
<evidence type="ECO:0000313" key="6">
    <source>
        <dbReference type="EMBL" id="KAF4512828.1"/>
    </source>
</evidence>
<dbReference type="InterPro" id="IPR001680">
    <property type="entry name" value="WD40_rpt"/>
</dbReference>
<comment type="similarity">
    <text evidence="1">Belongs to the WD repeat LST8 family.</text>
</comment>
<gene>
    <name evidence="6" type="ORF">G6O67_000165</name>
</gene>
<evidence type="ECO:0000256" key="5">
    <source>
        <dbReference type="SAM" id="MobiDB-lite"/>
    </source>
</evidence>
<evidence type="ECO:0000256" key="2">
    <source>
        <dbReference type="ARBA" id="ARBA00022574"/>
    </source>
</evidence>
<reference evidence="6 7" key="1">
    <citation type="journal article" date="2020" name="Genome Biol. Evol.">
        <title>A new high-quality draft genome assembly of the Chinese cordyceps Ophiocordyceps sinensis.</title>
        <authorList>
            <person name="Shu R."/>
            <person name="Zhang J."/>
            <person name="Meng Q."/>
            <person name="Zhang H."/>
            <person name="Zhou G."/>
            <person name="Li M."/>
            <person name="Wu P."/>
            <person name="Zhao Y."/>
            <person name="Chen C."/>
            <person name="Qin Q."/>
        </authorList>
    </citation>
    <scope>NUCLEOTIDE SEQUENCE [LARGE SCALE GENOMIC DNA]</scope>
    <source>
        <strain evidence="6 7">IOZ07</strain>
    </source>
</reference>
<dbReference type="AlphaFoldDB" id="A0A8H4PYP1"/>
<proteinExistence type="inferred from homology"/>
<evidence type="ECO:0008006" key="8">
    <source>
        <dbReference type="Google" id="ProtNLM"/>
    </source>
</evidence>
<evidence type="ECO:0000313" key="7">
    <source>
        <dbReference type="Proteomes" id="UP000557566"/>
    </source>
</evidence>
<sequence length="1029" mass="113854">MSAALTATRPRAVIDLTGDAPPPPPRPRDSLLPPQQIVNGARRASCLEPPAKRRCSKNGASDAGRRSLRACVQEQILPHVIQAIERLSRDEYRVDEIAVQAVATLARSSTFRIAVDEADALPLHFPVAQAAIATSQVIQKLKALPQYRIRLPSFIGRESTTHEAARPKPLVAQSSAIRGVSCGIPEPRAQDTLHARERTRRQAIEPWTGAQKWFGLKSRPYLPAAERDLIARGARRPIRRHYGALEQPVVYHVDFALDEISQIFACLSQCFLDVPRTIDFLTSLCYQHNVASIVGDGVRGRNAEDIRNFCSDLMAGQVAAKTRVLSLHQDVGDQDGRVSRIPSLLLAREFEGNARFGRSRQLENFQNEFKKAHEDGLAVIAEFTNCAGDLCAMSWAPNGNILCGTTAHSDSHNQQYNKLGNLLLCSTSRGTLRAFADHRIPRPLVEKGENSTESMRRSQDPWLYSSVVSSDYDEAHGRGFTSSFDKTVKVWAVSSDGDSMQAVATWHHDGNVNFVAAARDASGRVASAADVPSEAVRVYTVRADDVGASPYRAISCSRTDALGSDTWAYYPATMQWGRAPEATHLLIVGYSPRSFANDDRHIPEDKRNSGEIMMWDAARGCRTPVMTATTANVFEVAWHPTLPRFIVATSPSGLNVKTGVRTQIHLFQRDRERHDGAYHEFQKLDCFAADINELTFMPNSLRHAYVTAGCTGGNVYVWDTAQGDDPIHVLKHGYPVDDFSYDREKEDTGVKFTAWGTTLDRLYTGSSDGVVKVWNVRNRRNPFVRDLLEAPGPISVGAFSPDHSKLAVGDATGRLFLLSVDRRDEHEAHFVTLPGSNRRVRRPTAFLPHPEPPPPPAQTTSDGPDVMQIDGEVGAQDSIAAHARRAYLDSGQLILHRNPVVGAVQGPEYASTGLFRRDAHVDEDPARPLLTEFERAQRQNLDASRGRRRRSERRLRDLFADDEARAAALRREREARHAANRGRDVEGLRWGSADLWETLLRDGAVLTDDGREDWGFAYEDGPADESGGG</sequence>
<dbReference type="SUPFAM" id="SSF50978">
    <property type="entry name" value="WD40 repeat-like"/>
    <property type="match status" value="1"/>
</dbReference>
<dbReference type="SMART" id="SM00320">
    <property type="entry name" value="WD40"/>
    <property type="match status" value="6"/>
</dbReference>
<accession>A0A8H4PYP1</accession>
<keyword evidence="3" id="KW-0677">Repeat</keyword>
<dbReference type="InterPro" id="IPR015943">
    <property type="entry name" value="WD40/YVTN_repeat-like_dom_sf"/>
</dbReference>